<reference evidence="11 12" key="1">
    <citation type="submission" date="2013-06" db="EMBL/GenBank/DDBJ databases">
        <title>Rumen cellulosomics: divergent fiber-degrading strategies revealed by comparative genome-wide analysis of six Ruminococcal strains.</title>
        <authorList>
            <person name="Dassa B."/>
            <person name="Borovok I."/>
            <person name="Lamed R."/>
            <person name="Flint H."/>
            <person name="Yeoman C.J."/>
            <person name="White B."/>
            <person name="Bayer E.A."/>
        </authorList>
    </citation>
    <scope>NUCLEOTIDE SEQUENCE [LARGE SCALE GENOMIC DNA]</scope>
    <source>
        <strain evidence="11 12">SY3</strain>
    </source>
</reference>
<dbReference type="Proteomes" id="UP000021369">
    <property type="component" value="Unassembled WGS sequence"/>
</dbReference>
<keyword evidence="8" id="KW-0129">CBS domain</keyword>
<dbReference type="Gene3D" id="3.10.580.10">
    <property type="entry name" value="CBS-domain"/>
    <property type="match status" value="1"/>
</dbReference>
<evidence type="ECO:0000256" key="2">
    <source>
        <dbReference type="ARBA" id="ARBA00009749"/>
    </source>
</evidence>
<evidence type="ECO:0000256" key="7">
    <source>
        <dbReference type="ARBA" id="ARBA00023136"/>
    </source>
</evidence>
<evidence type="ECO:0000256" key="1">
    <source>
        <dbReference type="ARBA" id="ARBA00004141"/>
    </source>
</evidence>
<comment type="caution">
    <text evidence="11">The sequence shown here is derived from an EMBL/GenBank/DDBJ whole genome shotgun (WGS) entry which is preliminary data.</text>
</comment>
<evidence type="ECO:0000313" key="11">
    <source>
        <dbReference type="EMBL" id="EXM39876.1"/>
    </source>
</evidence>
<dbReference type="PANTHER" id="PTHR43773:SF1">
    <property type="entry name" value="MAGNESIUM TRANSPORTER MGTE"/>
    <property type="match status" value="1"/>
</dbReference>
<evidence type="ECO:0000256" key="8">
    <source>
        <dbReference type="PROSITE-ProRule" id="PRU00703"/>
    </source>
</evidence>
<dbReference type="SMART" id="SM00924">
    <property type="entry name" value="MgtE_N"/>
    <property type="match status" value="1"/>
</dbReference>
<dbReference type="InterPro" id="IPR006667">
    <property type="entry name" value="SLC41_membr_dom"/>
</dbReference>
<dbReference type="SUPFAM" id="SSF54631">
    <property type="entry name" value="CBS-domain pair"/>
    <property type="match status" value="1"/>
</dbReference>
<dbReference type="SUPFAM" id="SSF158791">
    <property type="entry name" value="MgtE N-terminal domain-like"/>
    <property type="match status" value="1"/>
</dbReference>
<dbReference type="Pfam" id="PF01769">
    <property type="entry name" value="MgtE"/>
    <property type="match status" value="1"/>
</dbReference>
<keyword evidence="7 9" id="KW-0472">Membrane</keyword>
<organism evidence="11 12">
    <name type="scientific">Ruminococcus albus SY3</name>
    <dbReference type="NCBI Taxonomy" id="1341156"/>
    <lineage>
        <taxon>Bacteria</taxon>
        <taxon>Bacillati</taxon>
        <taxon>Bacillota</taxon>
        <taxon>Clostridia</taxon>
        <taxon>Eubacteriales</taxon>
        <taxon>Oscillospiraceae</taxon>
        <taxon>Ruminococcus</taxon>
    </lineage>
</organism>
<dbReference type="PROSITE" id="PS51371">
    <property type="entry name" value="CBS"/>
    <property type="match status" value="1"/>
</dbReference>
<comment type="subcellular location">
    <subcellularLocation>
        <location evidence="9">Cell membrane</location>
        <topology evidence="9">Multi-pass membrane protein</topology>
    </subcellularLocation>
    <subcellularLocation>
        <location evidence="1">Membrane</location>
        <topology evidence="1">Multi-pass membrane protein</topology>
    </subcellularLocation>
</comment>
<keyword evidence="6 9" id="KW-1133">Transmembrane helix</keyword>
<dbReference type="Pfam" id="PF03448">
    <property type="entry name" value="MgtE_N"/>
    <property type="match status" value="1"/>
</dbReference>
<dbReference type="InterPro" id="IPR038076">
    <property type="entry name" value="MgtE_N_sf"/>
</dbReference>
<gene>
    <name evidence="11" type="ORF">RASY3_09005</name>
</gene>
<evidence type="ECO:0000313" key="12">
    <source>
        <dbReference type="Proteomes" id="UP000021369"/>
    </source>
</evidence>
<dbReference type="GO" id="GO:0005886">
    <property type="term" value="C:plasma membrane"/>
    <property type="evidence" value="ECO:0007669"/>
    <property type="project" value="UniProtKB-SubCell"/>
</dbReference>
<evidence type="ECO:0000256" key="5">
    <source>
        <dbReference type="ARBA" id="ARBA00022842"/>
    </source>
</evidence>
<keyword evidence="9" id="KW-1003">Cell membrane</keyword>
<dbReference type="PATRIC" id="fig|1341156.4.peg.1106"/>
<dbReference type="AlphaFoldDB" id="A0A011VX78"/>
<keyword evidence="3 9" id="KW-0813">Transport</keyword>
<dbReference type="NCBIfam" id="TIGR00400">
    <property type="entry name" value="mgtE"/>
    <property type="match status" value="1"/>
</dbReference>
<dbReference type="GO" id="GO:0015095">
    <property type="term" value="F:magnesium ion transmembrane transporter activity"/>
    <property type="evidence" value="ECO:0007669"/>
    <property type="project" value="UniProtKB-UniRule"/>
</dbReference>
<dbReference type="SMART" id="SM00116">
    <property type="entry name" value="CBS"/>
    <property type="match status" value="1"/>
</dbReference>
<sequence length="455" mass="51073">MYEKVLQLLTERDFKSIRGIFIEMNEADVASLLQRFHDDHEADKRDLIVLFRLLNKDIAADVFAYMDSDMQMMLINAFSDKELQEVIDDLYVDDTVDIIEEMPANVVARIIRSADTETRKQINQILKYPKDSAGSVMTTEYVYLKKEYTVKEAFEWIRHVGVVKETVYTLYVTESRVLIGVLSLLDLITADENDKIEDIMETNIITVSTLEDRELVASKMAKYDFAAMPVVDKDMRLVGIITYDDAMDVIEEETTEDFSKMAAVAPSEESYFKTSVFAHAKNRIMWLLVLMLSATLTGAVVNHYQEAFAAVPVLVSFLSMLSGTGGNCGSQTSTLVIRGMALGEINMRDFFKVIFKEFRIAIVCGIILSIVNAGRIILVYHNDTSVNCYKLAFTVSGAILLTVVLSKLIAAMLPMAAKKLKLDPAIMAAPLITTIVDTCSTLMFFVLATIVFDIK</sequence>
<dbReference type="RefSeq" id="WP_037287097.1">
    <property type="nucleotide sequence ID" value="NZ_JEOB01000002.1"/>
</dbReference>
<dbReference type="InterPro" id="IPR006669">
    <property type="entry name" value="MgtE_transporter"/>
</dbReference>
<dbReference type="PANTHER" id="PTHR43773">
    <property type="entry name" value="MAGNESIUM TRANSPORTER MGTE"/>
    <property type="match status" value="1"/>
</dbReference>
<dbReference type="OrthoDB" id="9790355at2"/>
<evidence type="ECO:0000256" key="3">
    <source>
        <dbReference type="ARBA" id="ARBA00022448"/>
    </source>
</evidence>
<dbReference type="Pfam" id="PF00571">
    <property type="entry name" value="CBS"/>
    <property type="match status" value="1"/>
</dbReference>
<keyword evidence="5 9" id="KW-0460">Magnesium</keyword>
<proteinExistence type="inferred from homology"/>
<comment type="similarity">
    <text evidence="2 9">Belongs to the SLC41A transporter family.</text>
</comment>
<evidence type="ECO:0000256" key="9">
    <source>
        <dbReference type="RuleBase" id="RU362011"/>
    </source>
</evidence>
<dbReference type="InterPro" id="IPR000644">
    <property type="entry name" value="CBS_dom"/>
</dbReference>
<keyword evidence="9" id="KW-0479">Metal-binding</keyword>
<keyword evidence="4 9" id="KW-0812">Transmembrane</keyword>
<dbReference type="GO" id="GO:0046872">
    <property type="term" value="F:metal ion binding"/>
    <property type="evidence" value="ECO:0007669"/>
    <property type="project" value="UniProtKB-KW"/>
</dbReference>
<evidence type="ECO:0000259" key="10">
    <source>
        <dbReference type="PROSITE" id="PS51371"/>
    </source>
</evidence>
<dbReference type="InterPro" id="IPR046342">
    <property type="entry name" value="CBS_dom_sf"/>
</dbReference>
<dbReference type="Gene3D" id="1.25.60.10">
    <property type="entry name" value="MgtE N-terminal domain-like"/>
    <property type="match status" value="1"/>
</dbReference>
<feature type="domain" description="CBS" evidence="10">
    <location>
        <begin position="200"/>
        <end position="256"/>
    </location>
</feature>
<feature type="transmembrane region" description="Helical" evidence="9">
    <location>
        <begin position="392"/>
        <end position="413"/>
    </location>
</feature>
<keyword evidence="12" id="KW-1185">Reference proteome</keyword>
<comment type="subunit">
    <text evidence="9">Homodimer.</text>
</comment>
<dbReference type="SUPFAM" id="SSF161093">
    <property type="entry name" value="MgtE membrane domain-like"/>
    <property type="match status" value="1"/>
</dbReference>
<dbReference type="InterPro" id="IPR036739">
    <property type="entry name" value="SLC41_membr_dom_sf"/>
</dbReference>
<dbReference type="EMBL" id="JEOB01000002">
    <property type="protein sequence ID" value="EXM39876.1"/>
    <property type="molecule type" value="Genomic_DNA"/>
</dbReference>
<dbReference type="CDD" id="cd04606">
    <property type="entry name" value="CBS_pair_Mg_transporter"/>
    <property type="match status" value="1"/>
</dbReference>
<accession>A0A011VX78</accession>
<protein>
    <recommendedName>
        <fullName evidence="9">Magnesium transporter MgtE</fullName>
    </recommendedName>
</protein>
<dbReference type="Gene3D" id="1.10.357.20">
    <property type="entry name" value="SLC41 divalent cation transporters, integral membrane domain"/>
    <property type="match status" value="1"/>
</dbReference>
<comment type="function">
    <text evidence="9">Acts as a magnesium transporter.</text>
</comment>
<comment type="caution">
    <text evidence="9">Lacks conserved residue(s) required for the propagation of feature annotation.</text>
</comment>
<evidence type="ECO:0000256" key="4">
    <source>
        <dbReference type="ARBA" id="ARBA00022692"/>
    </source>
</evidence>
<feature type="transmembrane region" description="Helical" evidence="9">
    <location>
        <begin position="425"/>
        <end position="452"/>
    </location>
</feature>
<name>A0A011VX78_RUMAL</name>
<dbReference type="InterPro" id="IPR006668">
    <property type="entry name" value="Mg_transptr_MgtE_intracell_dom"/>
</dbReference>
<evidence type="ECO:0000256" key="6">
    <source>
        <dbReference type="ARBA" id="ARBA00022989"/>
    </source>
</evidence>
<feature type="transmembrane region" description="Helical" evidence="9">
    <location>
        <begin position="358"/>
        <end position="380"/>
    </location>
</feature>